<evidence type="ECO:0000256" key="1">
    <source>
        <dbReference type="ARBA" id="ARBA00023015"/>
    </source>
</evidence>
<dbReference type="SUPFAM" id="SSF46785">
    <property type="entry name" value="Winged helix' DNA-binding domain"/>
    <property type="match status" value="1"/>
</dbReference>
<dbReference type="SUPFAM" id="SSF55781">
    <property type="entry name" value="GAF domain-like"/>
    <property type="match status" value="1"/>
</dbReference>
<dbReference type="GO" id="GO:0003700">
    <property type="term" value="F:DNA-binding transcription factor activity"/>
    <property type="evidence" value="ECO:0007669"/>
    <property type="project" value="TreeGrafter"/>
</dbReference>
<dbReference type="EMBL" id="LMWP01000020">
    <property type="protein sequence ID" value="KUN25340.1"/>
    <property type="molecule type" value="Genomic_DNA"/>
</dbReference>
<dbReference type="Pfam" id="PF09339">
    <property type="entry name" value="HTH_IclR"/>
    <property type="match status" value="1"/>
</dbReference>
<comment type="caution">
    <text evidence="6">The sequence shown here is derived from an EMBL/GenBank/DDBJ whole genome shotgun (WGS) entry which is preliminary data.</text>
</comment>
<name>A0A101Q8V7_STRCK</name>
<gene>
    <name evidence="6" type="ORF">AQJ11_21490</name>
</gene>
<dbReference type="Gene3D" id="3.30.450.40">
    <property type="match status" value="1"/>
</dbReference>
<evidence type="ECO:0000259" key="5">
    <source>
        <dbReference type="PROSITE" id="PS51078"/>
    </source>
</evidence>
<dbReference type="InterPro" id="IPR050707">
    <property type="entry name" value="HTH_MetabolicPath_Reg"/>
</dbReference>
<proteinExistence type="predicted"/>
<accession>A0A101Q8V7</accession>
<dbReference type="GO" id="GO:0003677">
    <property type="term" value="F:DNA binding"/>
    <property type="evidence" value="ECO:0007669"/>
    <property type="project" value="UniProtKB-KW"/>
</dbReference>
<dbReference type="AlphaFoldDB" id="A0A101Q8V7"/>
<dbReference type="SMART" id="SM00346">
    <property type="entry name" value="HTH_ICLR"/>
    <property type="match status" value="1"/>
</dbReference>
<organism evidence="6 7">
    <name type="scientific">Streptomyces corchorusii</name>
    <name type="common">Streptomyces chibaensis</name>
    <dbReference type="NCBI Taxonomy" id="1903"/>
    <lineage>
        <taxon>Bacteria</taxon>
        <taxon>Bacillati</taxon>
        <taxon>Actinomycetota</taxon>
        <taxon>Actinomycetes</taxon>
        <taxon>Kitasatosporales</taxon>
        <taxon>Streptomycetaceae</taxon>
        <taxon>Streptomyces</taxon>
    </lineage>
</organism>
<dbReference type="InterPro" id="IPR029016">
    <property type="entry name" value="GAF-like_dom_sf"/>
</dbReference>
<dbReference type="Gene3D" id="1.10.10.10">
    <property type="entry name" value="Winged helix-like DNA-binding domain superfamily/Winged helix DNA-binding domain"/>
    <property type="match status" value="1"/>
</dbReference>
<protein>
    <submittedName>
        <fullName evidence="6">IclR-family transcriptional regulator</fullName>
    </submittedName>
</protein>
<evidence type="ECO:0000313" key="6">
    <source>
        <dbReference type="EMBL" id="KUN25340.1"/>
    </source>
</evidence>
<dbReference type="RefSeq" id="WP_059264080.1">
    <property type="nucleotide sequence ID" value="NZ_KQ948358.1"/>
</dbReference>
<keyword evidence="3" id="KW-0804">Transcription</keyword>
<keyword evidence="7" id="KW-1185">Reference proteome</keyword>
<dbReference type="InterPro" id="IPR014757">
    <property type="entry name" value="Tscrpt_reg_IclR_C"/>
</dbReference>
<feature type="domain" description="IclR-ED" evidence="5">
    <location>
        <begin position="65"/>
        <end position="247"/>
    </location>
</feature>
<dbReference type="PANTHER" id="PTHR30136">
    <property type="entry name" value="HELIX-TURN-HELIX TRANSCRIPTIONAL REGULATOR, ICLR FAMILY"/>
    <property type="match status" value="1"/>
</dbReference>
<dbReference type="PROSITE" id="PS51077">
    <property type="entry name" value="HTH_ICLR"/>
    <property type="match status" value="1"/>
</dbReference>
<evidence type="ECO:0000313" key="7">
    <source>
        <dbReference type="Proteomes" id="UP000053398"/>
    </source>
</evidence>
<dbReference type="InterPro" id="IPR005471">
    <property type="entry name" value="Tscrpt_reg_IclR_N"/>
</dbReference>
<dbReference type="GO" id="GO:0045892">
    <property type="term" value="P:negative regulation of DNA-templated transcription"/>
    <property type="evidence" value="ECO:0007669"/>
    <property type="project" value="TreeGrafter"/>
</dbReference>
<dbReference type="PROSITE" id="PS51078">
    <property type="entry name" value="ICLR_ED"/>
    <property type="match status" value="1"/>
</dbReference>
<evidence type="ECO:0000256" key="3">
    <source>
        <dbReference type="ARBA" id="ARBA00023163"/>
    </source>
</evidence>
<evidence type="ECO:0000256" key="2">
    <source>
        <dbReference type="ARBA" id="ARBA00023125"/>
    </source>
</evidence>
<reference evidence="6 7" key="1">
    <citation type="submission" date="2015-10" db="EMBL/GenBank/DDBJ databases">
        <title>Draft genome sequence of Streptomyces corchorusii DSM 40340, type strain for the species Streptomyces corchorusii.</title>
        <authorList>
            <person name="Ruckert C."/>
            <person name="Winkler A."/>
            <person name="Kalinowski J."/>
            <person name="Kampfer P."/>
            <person name="Glaeser S."/>
        </authorList>
    </citation>
    <scope>NUCLEOTIDE SEQUENCE [LARGE SCALE GENOMIC DNA]</scope>
    <source>
        <strain evidence="6 7">DSM 40340</strain>
    </source>
</reference>
<dbReference type="InterPro" id="IPR036390">
    <property type="entry name" value="WH_DNA-bd_sf"/>
</dbReference>
<keyword evidence="1" id="KW-0805">Transcription regulation</keyword>
<evidence type="ECO:0000259" key="4">
    <source>
        <dbReference type="PROSITE" id="PS51077"/>
    </source>
</evidence>
<feature type="domain" description="HTH iclR-type" evidence="4">
    <location>
        <begin position="3"/>
        <end position="64"/>
    </location>
</feature>
<keyword evidence="2" id="KW-0238">DNA-binding</keyword>
<dbReference type="InterPro" id="IPR036388">
    <property type="entry name" value="WH-like_DNA-bd_sf"/>
</dbReference>
<dbReference type="Pfam" id="PF01614">
    <property type="entry name" value="IclR_C"/>
    <property type="match status" value="1"/>
</dbReference>
<dbReference type="Proteomes" id="UP000053398">
    <property type="component" value="Unassembled WGS sequence"/>
</dbReference>
<sequence>MAESVAGRVLSVLDAFGDAPDTLRLTDIARRTGLPVPTALRMVRELVAWGGLERAADGSYRLGTRIRTLGAAAPCPRGLLATALPALRTLTTRTGGHADVAIPADGAALCLVTGERLPLHATAAGKVLLAYGVGGGYAYGSGGAPGETAAPGTRTATGPLPGAVRHTPYTVTAPGALGAQLARVRASGLAQAHQEYRLGELSCAAPVFRDGIAVAAVSVTAATTARPDRLAPAVRQAAATVSRALSG</sequence>
<dbReference type="PANTHER" id="PTHR30136:SF24">
    <property type="entry name" value="HTH-TYPE TRANSCRIPTIONAL REPRESSOR ALLR"/>
    <property type="match status" value="1"/>
</dbReference>